<dbReference type="Gene3D" id="1.25.10.10">
    <property type="entry name" value="Leucine-rich Repeat Variant"/>
    <property type="match status" value="1"/>
</dbReference>
<dbReference type="SUPFAM" id="SSF48371">
    <property type="entry name" value="ARM repeat"/>
    <property type="match status" value="1"/>
</dbReference>
<dbReference type="Proteomes" id="UP000240830">
    <property type="component" value="Unassembled WGS sequence"/>
</dbReference>
<dbReference type="PANTHER" id="PTHR20938:SF0">
    <property type="entry name" value="INTEGRATOR COMPLEX SUBUNIT 4"/>
    <property type="match status" value="1"/>
</dbReference>
<protein>
    <submittedName>
        <fullName evidence="1">Uncharacterized protein</fullName>
    </submittedName>
</protein>
<gene>
    <name evidence="1" type="ORF">PSACC_01910</name>
</gene>
<dbReference type="OrthoDB" id="18190at2759"/>
<comment type="caution">
    <text evidence="1">The sequence shown here is derived from an EMBL/GenBank/DDBJ whole genome shotgun (WGS) entry which is preliminary data.</text>
</comment>
<dbReference type="AlphaFoldDB" id="A0A2H9TKJ2"/>
<dbReference type="InterPro" id="IPR016024">
    <property type="entry name" value="ARM-type_fold"/>
</dbReference>
<dbReference type="InterPro" id="IPR011989">
    <property type="entry name" value="ARM-like"/>
</dbReference>
<dbReference type="EMBL" id="MTSL01000134">
    <property type="protein sequence ID" value="PJF18256.1"/>
    <property type="molecule type" value="Genomic_DNA"/>
</dbReference>
<dbReference type="STRING" id="1246581.A0A2H9TKJ2"/>
<organism evidence="1 2">
    <name type="scientific">Paramicrosporidium saccamoebae</name>
    <dbReference type="NCBI Taxonomy" id="1246581"/>
    <lineage>
        <taxon>Eukaryota</taxon>
        <taxon>Fungi</taxon>
        <taxon>Fungi incertae sedis</taxon>
        <taxon>Cryptomycota</taxon>
        <taxon>Cryptomycota incertae sedis</taxon>
        <taxon>Paramicrosporidium</taxon>
    </lineage>
</organism>
<evidence type="ECO:0000313" key="1">
    <source>
        <dbReference type="EMBL" id="PJF18256.1"/>
    </source>
</evidence>
<reference evidence="1 2" key="1">
    <citation type="submission" date="2016-10" db="EMBL/GenBank/DDBJ databases">
        <title>The genome of Paramicrosporidium saccamoebae is the missing link in understanding Cryptomycota and Microsporidia evolution.</title>
        <authorList>
            <person name="Quandt C.A."/>
            <person name="Beaudet D."/>
            <person name="Corsaro D."/>
            <person name="Michel R."/>
            <person name="Corradi N."/>
            <person name="James T."/>
        </authorList>
    </citation>
    <scope>NUCLEOTIDE SEQUENCE [LARGE SCALE GENOMIC DNA]</scope>
    <source>
        <strain evidence="1 2">KSL3</strain>
    </source>
</reference>
<evidence type="ECO:0000313" key="2">
    <source>
        <dbReference type="Proteomes" id="UP000240830"/>
    </source>
</evidence>
<proteinExistence type="predicted"/>
<sequence>MIVNSTNVSVLYEKLERCVNDDLDPHCRSYAMQLLCQCAGSYADTTVQVRGYGSAVANQTLKLKDAVFIVLGTIIGDTQAPIRAMACNFLGNIESNEQILCQLLSKEAPGSINVDGHDVALPWSYCGSFVVALEDEFEMVRLAAISAIRKLALKSKNFSTRAVEFLVDSFQDESATVRVASFLALADIVGSHSVTLSLSPVESILSHLDDTEAESRRAVRVLISSLILEDEETLIKILRCLPLALAKFPEEEHEYYVSLFALGKRNPSLVNSSCGRLLKTEKFYLIQEPKIEDATYTVRLAVIVAALHVQPQFHPAVPNFVFRHYHFLKIKYGIAVPNFYNHELYDQFYQSKITKSTQAGTLEERRQSLLSRIACMLRQPSNVTDRQRDTLIANIKYNEVGFREGFQAFLFTMVQNRGSNDVLLGFENVSVDLQDFVLGNGPLVVDESIQRLSVNIYPISYTMERPYKCSGKCPMHLVIKGKLSTTTTKTIAAQVNFSNGQSQRFPAEITKDNVIVSLLKIPAATIASLDSGPHQIALTILSIDENCAFPLGLSASLYIDLNKQ</sequence>
<keyword evidence="2" id="KW-1185">Reference proteome</keyword>
<dbReference type="PANTHER" id="PTHR20938">
    <property type="entry name" value="INTEGRATOR COMPLEX SUBUNIT 4"/>
    <property type="match status" value="1"/>
</dbReference>
<accession>A0A2H9TKJ2</accession>
<name>A0A2H9TKJ2_9FUNG</name>